<protein>
    <submittedName>
        <fullName evidence="1">Uncharacterized protein</fullName>
    </submittedName>
</protein>
<dbReference type="EMBL" id="ACDX02000004">
    <property type="protein sequence ID" value="EFC89148.1"/>
    <property type="molecule type" value="Genomic_DNA"/>
</dbReference>
<accession>D2ZUZ2</accession>
<gene>
    <name evidence="1" type="ORF">NEIMUCOT_04433</name>
</gene>
<comment type="caution">
    <text evidence="1">The sequence shown here is derived from an EMBL/GenBank/DDBJ whole genome shotgun (WGS) entry which is preliminary data.</text>
</comment>
<name>D2ZUZ2_NEIM2</name>
<sequence length="62" mass="6883">MIRPRQLGFCTSFYAGRLRNVSGRLKGGVCASVCFITRLSHIGVKSVPIHSIIIHYALPRID</sequence>
<organism evidence="1 2">
    <name type="scientific">Neisseria mucosa (strain ATCC 25996 / DSM 4631 / NCTC 10774 / M26)</name>
    <dbReference type="NCBI Taxonomy" id="546266"/>
    <lineage>
        <taxon>Bacteria</taxon>
        <taxon>Pseudomonadati</taxon>
        <taxon>Pseudomonadota</taxon>
        <taxon>Betaproteobacteria</taxon>
        <taxon>Neisseriales</taxon>
        <taxon>Neisseriaceae</taxon>
        <taxon>Neisseria</taxon>
    </lineage>
</organism>
<reference evidence="1 2" key="1">
    <citation type="submission" date="2009-10" db="EMBL/GenBank/DDBJ databases">
        <authorList>
            <person name="Weinstock G."/>
            <person name="Sodergren E."/>
            <person name="Clifton S."/>
            <person name="Fulton L."/>
            <person name="Fulton B."/>
            <person name="Courtney L."/>
            <person name="Fronick C."/>
            <person name="Harrison M."/>
            <person name="Strong C."/>
            <person name="Farmer C."/>
            <person name="Delahaunty K."/>
            <person name="Markovic C."/>
            <person name="Hall O."/>
            <person name="Minx P."/>
            <person name="Tomlinson C."/>
            <person name="Mitreva M."/>
            <person name="Nelson J."/>
            <person name="Hou S."/>
            <person name="Wollam A."/>
            <person name="Pepin K.H."/>
            <person name="Johnson M."/>
            <person name="Bhonagiri V."/>
            <person name="Nash W.E."/>
            <person name="Warren W."/>
            <person name="Chinwalla A."/>
            <person name="Mardis E.R."/>
            <person name="Wilson R.K."/>
        </authorList>
    </citation>
    <scope>NUCLEOTIDE SEQUENCE [LARGE SCALE GENOMIC DNA]</scope>
    <source>
        <strain evidence="2">ATCC 25996 / DSM 4631 / NCTC 10774 / M26</strain>
    </source>
</reference>
<dbReference type="STRING" id="546266.NEIMUCOT_04433"/>
<evidence type="ECO:0000313" key="2">
    <source>
        <dbReference type="Proteomes" id="UP000003344"/>
    </source>
</evidence>
<dbReference type="Proteomes" id="UP000003344">
    <property type="component" value="Unassembled WGS sequence"/>
</dbReference>
<evidence type="ECO:0000313" key="1">
    <source>
        <dbReference type="EMBL" id="EFC89148.1"/>
    </source>
</evidence>
<proteinExistence type="predicted"/>
<dbReference type="AlphaFoldDB" id="D2ZUZ2"/>